<evidence type="ECO:0000256" key="1">
    <source>
        <dbReference type="SAM" id="MobiDB-lite"/>
    </source>
</evidence>
<dbReference type="EMBL" id="VJMJ01000155">
    <property type="protein sequence ID" value="KAF0730360.1"/>
    <property type="molecule type" value="Genomic_DNA"/>
</dbReference>
<dbReference type="InterPro" id="IPR045046">
    <property type="entry name" value="Vps9-like"/>
</dbReference>
<dbReference type="Pfam" id="PF00787">
    <property type="entry name" value="PX"/>
    <property type="match status" value="1"/>
</dbReference>
<feature type="domain" description="CUE" evidence="3">
    <location>
        <begin position="67"/>
        <end position="110"/>
    </location>
</feature>
<dbReference type="GO" id="GO:0030139">
    <property type="term" value="C:endocytic vesicle"/>
    <property type="evidence" value="ECO:0007669"/>
    <property type="project" value="TreeGrafter"/>
</dbReference>
<dbReference type="PANTHER" id="PTHR23101:SF25">
    <property type="entry name" value="GTPASE-ACTIVATING PROTEIN AND VPS9 DOMAIN-CONTAINING PROTEIN 1"/>
    <property type="match status" value="1"/>
</dbReference>
<dbReference type="CDD" id="cd06093">
    <property type="entry name" value="PX_domain"/>
    <property type="match status" value="1"/>
</dbReference>
<evidence type="ECO:0000259" key="3">
    <source>
        <dbReference type="PROSITE" id="PS51140"/>
    </source>
</evidence>
<dbReference type="InterPro" id="IPR009060">
    <property type="entry name" value="UBA-like_sf"/>
</dbReference>
<dbReference type="InterPro" id="IPR001683">
    <property type="entry name" value="PX_dom"/>
</dbReference>
<evidence type="ECO:0008006" key="7">
    <source>
        <dbReference type="Google" id="ProtNLM"/>
    </source>
</evidence>
<dbReference type="Gene3D" id="1.20.1050.80">
    <property type="entry name" value="VPS9 domain"/>
    <property type="match status" value="1"/>
</dbReference>
<feature type="region of interest" description="Disordered" evidence="1">
    <location>
        <begin position="1"/>
        <end position="28"/>
    </location>
</feature>
<dbReference type="SUPFAM" id="SSF64268">
    <property type="entry name" value="PX domain"/>
    <property type="match status" value="1"/>
</dbReference>
<dbReference type="Gene3D" id="3.30.1520.10">
    <property type="entry name" value="Phox-like domain"/>
    <property type="match status" value="1"/>
</dbReference>
<dbReference type="InterPro" id="IPR003123">
    <property type="entry name" value="VPS9"/>
</dbReference>
<evidence type="ECO:0000313" key="6">
    <source>
        <dbReference type="Proteomes" id="UP000481153"/>
    </source>
</evidence>
<dbReference type="Pfam" id="PF02204">
    <property type="entry name" value="VPS9"/>
    <property type="match status" value="1"/>
</dbReference>
<dbReference type="PANTHER" id="PTHR23101">
    <property type="entry name" value="RAB GDP/GTP EXCHANGE FACTOR"/>
    <property type="match status" value="1"/>
</dbReference>
<dbReference type="AlphaFoldDB" id="A0A6G0WSF7"/>
<dbReference type="VEuPathDB" id="FungiDB:AeMF1_012516"/>
<dbReference type="SMART" id="SM00167">
    <property type="entry name" value="VPS9"/>
    <property type="match status" value="1"/>
</dbReference>
<dbReference type="GO" id="GO:0031267">
    <property type="term" value="F:small GTPase binding"/>
    <property type="evidence" value="ECO:0007669"/>
    <property type="project" value="TreeGrafter"/>
</dbReference>
<dbReference type="SUPFAM" id="SSF109993">
    <property type="entry name" value="VPS9 domain"/>
    <property type="match status" value="1"/>
</dbReference>
<dbReference type="Gene3D" id="1.10.8.10">
    <property type="entry name" value="DNA helicase RuvA subunit, C-terminal domain"/>
    <property type="match status" value="1"/>
</dbReference>
<dbReference type="InterPro" id="IPR003892">
    <property type="entry name" value="CUE"/>
</dbReference>
<dbReference type="GO" id="GO:0005085">
    <property type="term" value="F:guanyl-nucleotide exchange factor activity"/>
    <property type="evidence" value="ECO:0007669"/>
    <property type="project" value="InterPro"/>
</dbReference>
<comment type="caution">
    <text evidence="5">The sequence shown here is derived from an EMBL/GenBank/DDBJ whole genome shotgun (WGS) entry which is preliminary data.</text>
</comment>
<feature type="domain" description="PX" evidence="2">
    <location>
        <begin position="325"/>
        <end position="448"/>
    </location>
</feature>
<dbReference type="CDD" id="cd14279">
    <property type="entry name" value="CUE"/>
    <property type="match status" value="1"/>
</dbReference>
<protein>
    <recommendedName>
        <fullName evidence="7">VPS9 domain-containing protein</fullName>
    </recommendedName>
</protein>
<feature type="domain" description="VPS9" evidence="4">
    <location>
        <begin position="565"/>
        <end position="702"/>
    </location>
</feature>
<sequence length="702" mass="79776">MDVRPGGSTSRKRQDEVRGDETKSESNLLPPWVRDFADTIKTKKKELLEHASALYASSSTVTYKREEDTRRLDVLTSIFPSWEESTLQLILEAHQYSLDNAITSILHMEAETEYENMVRMSSSQARLQPARQAKNPLPDDFLRVPGYREASDSVYIVEGDEADIDDVDGTAPMDVLKRSDSSMIAHDDGTLYGRELEETSRAVEVPLAVPVNTQPTISIEERRRRMSRPNSRTDSIFAKLTVIKRSKLDIVSAEDRIRTREPHRLLDCLNKASLLYRDGIIASDELENLRSMIITRMQPTKHDGLVANVQTITDHQWNCLVLKCKGLRQALSIRIIKATTSSQHTEYDIRTSDLETGVVVFTRRRFKEFHKFHRKLSALATRVNAFPFPSRQTGLPKKEDLRIASQRQPALEAYLRLVASLVTPSPLTVSRASALVLLQNFLALPDSATLFHNTTLPAIRALRVYAFHVLQDTTTPEGKVIRKFLLKPTVAPATLLEELGDFLDNVQAYMMEHRFDDMKLHVTQYIQDDDSAIEWISDSIRHEVEECLCVPLLPKLWAAFAQNMQVKENAMKARMAKLFGRPQADFAISQETFSLSSWRDAVRTMKEVEAMYLPMDKLRKLLDAANTIHAVYQTEHGGDKVLSGDDFLPIFIYVIVHSQLQNPLVLLRVLHALSDPEKRLGESGYYLASYEAALEHLDSENQ</sequence>
<dbReference type="PROSITE" id="PS50195">
    <property type="entry name" value="PX"/>
    <property type="match status" value="1"/>
</dbReference>
<organism evidence="5 6">
    <name type="scientific">Aphanomyces euteiches</name>
    <dbReference type="NCBI Taxonomy" id="100861"/>
    <lineage>
        <taxon>Eukaryota</taxon>
        <taxon>Sar</taxon>
        <taxon>Stramenopiles</taxon>
        <taxon>Oomycota</taxon>
        <taxon>Saprolegniomycetes</taxon>
        <taxon>Saprolegniales</taxon>
        <taxon>Verrucalvaceae</taxon>
        <taxon>Aphanomyces</taxon>
    </lineage>
</organism>
<evidence type="ECO:0000259" key="2">
    <source>
        <dbReference type="PROSITE" id="PS50195"/>
    </source>
</evidence>
<dbReference type="Proteomes" id="UP000481153">
    <property type="component" value="Unassembled WGS sequence"/>
</dbReference>
<dbReference type="InterPro" id="IPR037191">
    <property type="entry name" value="VPS9_dom_sf"/>
</dbReference>
<evidence type="ECO:0000313" key="5">
    <source>
        <dbReference type="EMBL" id="KAF0730360.1"/>
    </source>
</evidence>
<dbReference type="GO" id="GO:0005829">
    <property type="term" value="C:cytosol"/>
    <property type="evidence" value="ECO:0007669"/>
    <property type="project" value="TreeGrafter"/>
</dbReference>
<accession>A0A6G0WSF7</accession>
<dbReference type="PROSITE" id="PS51205">
    <property type="entry name" value="VPS9"/>
    <property type="match status" value="1"/>
</dbReference>
<evidence type="ECO:0000259" key="4">
    <source>
        <dbReference type="PROSITE" id="PS51205"/>
    </source>
</evidence>
<dbReference type="PROSITE" id="PS51140">
    <property type="entry name" value="CUE"/>
    <property type="match status" value="1"/>
</dbReference>
<feature type="compositionally biased region" description="Basic and acidic residues" evidence="1">
    <location>
        <begin position="12"/>
        <end position="24"/>
    </location>
</feature>
<keyword evidence="6" id="KW-1185">Reference proteome</keyword>
<dbReference type="GO" id="GO:0035091">
    <property type="term" value="F:phosphatidylinositol binding"/>
    <property type="evidence" value="ECO:0007669"/>
    <property type="project" value="InterPro"/>
</dbReference>
<dbReference type="SUPFAM" id="SSF46934">
    <property type="entry name" value="UBA-like"/>
    <property type="match status" value="1"/>
</dbReference>
<dbReference type="GO" id="GO:0043130">
    <property type="term" value="F:ubiquitin binding"/>
    <property type="evidence" value="ECO:0007669"/>
    <property type="project" value="InterPro"/>
</dbReference>
<proteinExistence type="predicted"/>
<dbReference type="InterPro" id="IPR036871">
    <property type="entry name" value="PX_dom_sf"/>
</dbReference>
<gene>
    <name evidence="5" type="ORF">Ae201684_012354</name>
</gene>
<dbReference type="Pfam" id="PF02845">
    <property type="entry name" value="CUE"/>
    <property type="match status" value="1"/>
</dbReference>
<name>A0A6G0WSF7_9STRA</name>
<dbReference type="GO" id="GO:0016192">
    <property type="term" value="P:vesicle-mediated transport"/>
    <property type="evidence" value="ECO:0007669"/>
    <property type="project" value="InterPro"/>
</dbReference>
<reference evidence="5 6" key="1">
    <citation type="submission" date="2019-07" db="EMBL/GenBank/DDBJ databases">
        <title>Genomics analysis of Aphanomyces spp. identifies a new class of oomycete effector associated with host adaptation.</title>
        <authorList>
            <person name="Gaulin E."/>
        </authorList>
    </citation>
    <scope>NUCLEOTIDE SEQUENCE [LARGE SCALE GENOMIC DNA]</scope>
    <source>
        <strain evidence="5 6">ATCC 201684</strain>
    </source>
</reference>